<evidence type="ECO:0000259" key="3">
    <source>
        <dbReference type="PROSITE" id="PS50157"/>
    </source>
</evidence>
<reference evidence="4 5" key="1">
    <citation type="journal article" date="2020" name="bioRxiv">
        <title>Sequence and annotation of 42 cannabis genomes reveals extensive copy number variation in cannabinoid synthesis and pathogen resistance genes.</title>
        <authorList>
            <person name="Mckernan K.J."/>
            <person name="Helbert Y."/>
            <person name="Kane L.T."/>
            <person name="Ebling H."/>
            <person name="Zhang L."/>
            <person name="Liu B."/>
            <person name="Eaton Z."/>
            <person name="Mclaughlin S."/>
            <person name="Kingan S."/>
            <person name="Baybayan P."/>
            <person name="Concepcion G."/>
            <person name="Jordan M."/>
            <person name="Riva A."/>
            <person name="Barbazuk W."/>
            <person name="Harkins T."/>
        </authorList>
    </citation>
    <scope>NUCLEOTIDE SEQUENCE [LARGE SCALE GENOMIC DNA]</scope>
    <source>
        <strain evidence="5">cv. Jamaican Lion 4</strain>
        <tissue evidence="4">Leaf</tissue>
    </source>
</reference>
<evidence type="ECO:0000256" key="2">
    <source>
        <dbReference type="SAM" id="MobiDB-lite"/>
    </source>
</evidence>
<dbReference type="PROSITE" id="PS00028">
    <property type="entry name" value="ZINC_FINGER_C2H2_1"/>
    <property type="match status" value="3"/>
</dbReference>
<feature type="domain" description="C2H2-type" evidence="3">
    <location>
        <begin position="38"/>
        <end position="60"/>
    </location>
</feature>
<proteinExistence type="predicted"/>
<feature type="compositionally biased region" description="Acidic residues" evidence="2">
    <location>
        <begin position="187"/>
        <end position="209"/>
    </location>
</feature>
<dbReference type="PANTHER" id="PTHR46326:SF10">
    <property type="entry name" value="C2H2 AND C2HC ZINC FINGER PROTEIN"/>
    <property type="match status" value="1"/>
</dbReference>
<feature type="domain" description="C2H2-type" evidence="3">
    <location>
        <begin position="223"/>
        <end position="250"/>
    </location>
</feature>
<dbReference type="Proteomes" id="UP000525078">
    <property type="component" value="Unassembled WGS sequence"/>
</dbReference>
<keyword evidence="1" id="KW-0863">Zinc-finger</keyword>
<feature type="compositionally biased region" description="Basic residues" evidence="2">
    <location>
        <begin position="70"/>
        <end position="80"/>
    </location>
</feature>
<dbReference type="AlphaFoldDB" id="A0A7J6F2H1"/>
<keyword evidence="1" id="KW-0479">Metal-binding</keyword>
<dbReference type="GO" id="GO:0006355">
    <property type="term" value="P:regulation of DNA-templated transcription"/>
    <property type="evidence" value="ECO:0007669"/>
    <property type="project" value="InterPro"/>
</dbReference>
<dbReference type="PANTHER" id="PTHR46326">
    <property type="entry name" value="ZINC FINGER PROTEIN ZAT1-RELATED"/>
    <property type="match status" value="1"/>
</dbReference>
<dbReference type="EMBL" id="JAATIP010000163">
    <property type="protein sequence ID" value="KAF4364914.1"/>
    <property type="molecule type" value="Genomic_DNA"/>
</dbReference>
<feature type="region of interest" description="Disordered" evidence="2">
    <location>
        <begin position="65"/>
        <end position="109"/>
    </location>
</feature>
<name>A0A7J6F2H1_CANSA</name>
<feature type="domain" description="C2H2-type" evidence="3">
    <location>
        <begin position="153"/>
        <end position="180"/>
    </location>
</feature>
<dbReference type="SMART" id="SM00355">
    <property type="entry name" value="ZnF_C2H2"/>
    <property type="match status" value="3"/>
</dbReference>
<comment type="caution">
    <text evidence="4">The sequence shown here is derived from an EMBL/GenBank/DDBJ whole genome shotgun (WGS) entry which is preliminary data.</text>
</comment>
<sequence>MECMHMLPLAFSLIVSTFIRIRALVVLLLLPYTNTNMKVCEICYKCFSNGKALGGHMRSHMVKLALPRPSRSKSRSKSRSRSASSESETESDDSSYKGKKKGKVRSKKGDHDDYILSVQDAAMLLVSLSKERWCRGEEKVSTSKSNSVIKSVFKCGTCRKEFSSYQALGGHKANHKKIKKYNHMEDEFENDQDKYGEDEDVVEEEDEENSTTVEEESKMKKVFHCSLCPRVFNSGQALGGHKKVHYSNNLDSTTTSRKIKLMIDLNQFPLEVE</sequence>
<accession>A0A7J6F2H1</accession>
<dbReference type="Gene3D" id="3.30.160.60">
    <property type="entry name" value="Classic Zinc Finger"/>
    <property type="match status" value="1"/>
</dbReference>
<dbReference type="InterPro" id="IPR013087">
    <property type="entry name" value="Znf_C2H2_type"/>
</dbReference>
<dbReference type="SUPFAM" id="SSF57667">
    <property type="entry name" value="beta-beta-alpha zinc fingers"/>
    <property type="match status" value="1"/>
</dbReference>
<gene>
    <name evidence="4" type="ORF">F8388_020628</name>
</gene>
<protein>
    <recommendedName>
        <fullName evidence="3">C2H2-type domain-containing protein</fullName>
    </recommendedName>
</protein>
<evidence type="ECO:0000313" key="4">
    <source>
        <dbReference type="EMBL" id="KAF4364914.1"/>
    </source>
</evidence>
<evidence type="ECO:0000313" key="5">
    <source>
        <dbReference type="Proteomes" id="UP000525078"/>
    </source>
</evidence>
<dbReference type="PROSITE" id="PS50157">
    <property type="entry name" value="ZINC_FINGER_C2H2_2"/>
    <property type="match status" value="3"/>
</dbReference>
<keyword evidence="1" id="KW-0862">Zinc</keyword>
<dbReference type="Pfam" id="PF13912">
    <property type="entry name" value="zf-C2H2_6"/>
    <property type="match status" value="3"/>
</dbReference>
<dbReference type="GO" id="GO:0008270">
    <property type="term" value="F:zinc ion binding"/>
    <property type="evidence" value="ECO:0007669"/>
    <property type="project" value="UniProtKB-KW"/>
</dbReference>
<dbReference type="InterPro" id="IPR044303">
    <property type="entry name" value="ZAT1/4/9"/>
</dbReference>
<dbReference type="InterPro" id="IPR036236">
    <property type="entry name" value="Znf_C2H2_sf"/>
</dbReference>
<evidence type="ECO:0000256" key="1">
    <source>
        <dbReference type="PROSITE-ProRule" id="PRU00042"/>
    </source>
</evidence>
<organism evidence="4 5">
    <name type="scientific">Cannabis sativa</name>
    <name type="common">Hemp</name>
    <name type="synonym">Marijuana</name>
    <dbReference type="NCBI Taxonomy" id="3483"/>
    <lineage>
        <taxon>Eukaryota</taxon>
        <taxon>Viridiplantae</taxon>
        <taxon>Streptophyta</taxon>
        <taxon>Embryophyta</taxon>
        <taxon>Tracheophyta</taxon>
        <taxon>Spermatophyta</taxon>
        <taxon>Magnoliopsida</taxon>
        <taxon>eudicotyledons</taxon>
        <taxon>Gunneridae</taxon>
        <taxon>Pentapetalae</taxon>
        <taxon>rosids</taxon>
        <taxon>fabids</taxon>
        <taxon>Rosales</taxon>
        <taxon>Cannabaceae</taxon>
        <taxon>Cannabis</taxon>
    </lineage>
</organism>
<feature type="region of interest" description="Disordered" evidence="2">
    <location>
        <begin position="187"/>
        <end position="215"/>
    </location>
</feature>
<feature type="compositionally biased region" description="Basic residues" evidence="2">
    <location>
        <begin position="97"/>
        <end position="106"/>
    </location>
</feature>